<evidence type="ECO:0000256" key="2">
    <source>
        <dbReference type="ARBA" id="ARBA00022741"/>
    </source>
</evidence>
<keyword evidence="2 5" id="KW-0547">Nucleotide-binding</keyword>
<evidence type="ECO:0000256" key="1">
    <source>
        <dbReference type="ARBA" id="ARBA00022679"/>
    </source>
</evidence>
<keyword evidence="6" id="KW-1133">Transmembrane helix</keyword>
<dbReference type="SUPFAM" id="SSF56112">
    <property type="entry name" value="Protein kinase-like (PK-like)"/>
    <property type="match status" value="1"/>
</dbReference>
<dbReference type="KEGG" id="slom:PXH66_19685"/>
<dbReference type="PROSITE" id="PS00107">
    <property type="entry name" value="PROTEIN_KINASE_ATP"/>
    <property type="match status" value="1"/>
</dbReference>
<dbReference type="PROSITE" id="PS50011">
    <property type="entry name" value="PROTEIN_KINASE_DOM"/>
    <property type="match status" value="1"/>
</dbReference>
<dbReference type="EMBL" id="CP119075">
    <property type="protein sequence ID" value="WED64569.1"/>
    <property type="molecule type" value="Genomic_DNA"/>
</dbReference>
<evidence type="ECO:0000256" key="4">
    <source>
        <dbReference type="ARBA" id="ARBA00022840"/>
    </source>
</evidence>
<dbReference type="InterPro" id="IPR000719">
    <property type="entry name" value="Prot_kinase_dom"/>
</dbReference>
<name>A0AAE9ZWN5_9BACT</name>
<dbReference type="SMART" id="SM00320">
    <property type="entry name" value="WD40"/>
    <property type="match status" value="2"/>
</dbReference>
<feature type="domain" description="Protein kinase" evidence="7">
    <location>
        <begin position="17"/>
        <end position="270"/>
    </location>
</feature>
<protein>
    <submittedName>
        <fullName evidence="8">WD40 repeat domain-containing serine/threonine protein kinase</fullName>
    </submittedName>
</protein>
<evidence type="ECO:0000313" key="8">
    <source>
        <dbReference type="EMBL" id="WED64569.1"/>
    </source>
</evidence>
<dbReference type="RefSeq" id="WP_330930799.1">
    <property type="nucleotide sequence ID" value="NZ_CP119075.1"/>
</dbReference>
<dbReference type="InterPro" id="IPR001680">
    <property type="entry name" value="WD40_rpt"/>
</dbReference>
<keyword evidence="6" id="KW-0812">Transmembrane</keyword>
<dbReference type="InterPro" id="IPR015943">
    <property type="entry name" value="WD40/YVTN_repeat-like_dom_sf"/>
</dbReference>
<dbReference type="Proteomes" id="UP001218638">
    <property type="component" value="Chromosome"/>
</dbReference>
<dbReference type="SUPFAM" id="SSF101898">
    <property type="entry name" value="NHL repeat"/>
    <property type="match status" value="1"/>
</dbReference>
<dbReference type="PANTHER" id="PTHR43289">
    <property type="entry name" value="MITOGEN-ACTIVATED PROTEIN KINASE KINASE KINASE 20-RELATED"/>
    <property type="match status" value="1"/>
</dbReference>
<organism evidence="8 9">
    <name type="scientific">Synoicihabitans lomoniglobus</name>
    <dbReference type="NCBI Taxonomy" id="2909285"/>
    <lineage>
        <taxon>Bacteria</taxon>
        <taxon>Pseudomonadati</taxon>
        <taxon>Verrucomicrobiota</taxon>
        <taxon>Opitutia</taxon>
        <taxon>Opitutales</taxon>
        <taxon>Opitutaceae</taxon>
        <taxon>Synoicihabitans</taxon>
    </lineage>
</organism>
<feature type="binding site" evidence="5">
    <location>
        <position position="45"/>
    </location>
    <ligand>
        <name>ATP</name>
        <dbReference type="ChEBI" id="CHEBI:30616"/>
    </ligand>
</feature>
<keyword evidence="9" id="KW-1185">Reference proteome</keyword>
<evidence type="ECO:0000256" key="6">
    <source>
        <dbReference type="SAM" id="Phobius"/>
    </source>
</evidence>
<keyword evidence="1" id="KW-0808">Transferase</keyword>
<keyword evidence="6" id="KW-0472">Membrane</keyword>
<reference evidence="8" key="1">
    <citation type="submission" date="2023-03" db="EMBL/GenBank/DDBJ databases">
        <title>Lomoglobus Profundus gen. nov., sp. nov., a novel member of the phylum Verrucomicrobia, isolated from deep-marine sediment of South China Sea.</title>
        <authorList>
            <person name="Ahmad T."/>
            <person name="Ishaq S.E."/>
            <person name="Wang F."/>
        </authorList>
    </citation>
    <scope>NUCLEOTIDE SEQUENCE</scope>
    <source>
        <strain evidence="8">LMO-M01</strain>
    </source>
</reference>
<proteinExistence type="predicted"/>
<feature type="transmembrane region" description="Helical" evidence="6">
    <location>
        <begin position="295"/>
        <end position="313"/>
    </location>
</feature>
<dbReference type="PROSITE" id="PS00108">
    <property type="entry name" value="PROTEIN_KINASE_ST"/>
    <property type="match status" value="1"/>
</dbReference>
<evidence type="ECO:0000256" key="3">
    <source>
        <dbReference type="ARBA" id="ARBA00022777"/>
    </source>
</evidence>
<dbReference type="GO" id="GO:0004674">
    <property type="term" value="F:protein serine/threonine kinase activity"/>
    <property type="evidence" value="ECO:0007669"/>
    <property type="project" value="UniProtKB-KW"/>
</dbReference>
<dbReference type="SUPFAM" id="SSF50998">
    <property type="entry name" value="Quinoprotein alcohol dehydrogenase-like"/>
    <property type="match status" value="1"/>
</dbReference>
<keyword evidence="8" id="KW-0723">Serine/threonine-protein kinase</keyword>
<dbReference type="Gene3D" id="2.130.10.10">
    <property type="entry name" value="YVTN repeat-like/Quinoprotein amine dehydrogenase"/>
    <property type="match status" value="2"/>
</dbReference>
<keyword evidence="4 5" id="KW-0067">ATP-binding</keyword>
<dbReference type="Pfam" id="PF00069">
    <property type="entry name" value="Pkinase"/>
    <property type="match status" value="1"/>
</dbReference>
<dbReference type="Gene3D" id="1.10.510.10">
    <property type="entry name" value="Transferase(Phosphotransferase) domain 1"/>
    <property type="match status" value="1"/>
</dbReference>
<gene>
    <name evidence="8" type="ORF">PXH66_19685</name>
</gene>
<dbReference type="InterPro" id="IPR011009">
    <property type="entry name" value="Kinase-like_dom_sf"/>
</dbReference>
<dbReference type="InterPro" id="IPR011047">
    <property type="entry name" value="Quinoprotein_ADH-like_sf"/>
</dbReference>
<dbReference type="AlphaFoldDB" id="A0AAE9ZWN5"/>
<evidence type="ECO:0000259" key="7">
    <source>
        <dbReference type="PROSITE" id="PS50011"/>
    </source>
</evidence>
<dbReference type="PANTHER" id="PTHR43289:SF6">
    <property type="entry name" value="SERINE_THREONINE-PROTEIN KINASE NEKL-3"/>
    <property type="match status" value="1"/>
</dbReference>
<evidence type="ECO:0000256" key="5">
    <source>
        <dbReference type="PROSITE-ProRule" id="PRU10141"/>
    </source>
</evidence>
<accession>A0AAE9ZWN5</accession>
<sequence length="972" mass="105591">MTTSSDSTPVPPRIPDYELLRLIGAGSYGDVWIARTATGVYRAVKVVWRNRFEDEVPYEREFRGLREFERVSLVGPRQLALLHVARRDQDGFFYYVMELADDAATGAEIDPATYRPLTLREVRREGELSVKRVLELGVEMARGLAVLHEHGLVHRDIKPSNIIMVSGVPKLADIGLVASATMALTFVGTEGFVAPEGPGAPAADVYAMGKVLYELATGLDRNEFPQLPEAFSQREDRMAFLELNAVILRACEPDLKRRPEDARALLDDLLLVQAGKSVRRLWAAERGLARALKMVAVLAAVAAVAGAGAWIAWDRAQQEMALRAEAEAERDALARKTQYAGLLAQASRALDKHVYGSSRHLLALAEQTRNSVAADFEWRVLRRRANGDVAHFYRDQGPAIVRIELSADEAALAVLDTTGVITAYSPQTGEIMRRFESASDTAGFSHNGDWLWGVDGEANPCRWSWEGDSFESTPGPGSNLWALGLDPRERWLGVERSYPGRLLRWDGTPGGELEVLKTLFPNGAATDWEAFRIAAGSDNEDLAIAWLRGQGGEAEFVMTTMVEGMLKWSIPPVRPGSMGWIATTGKETRLEVVDDLSGKRAWYNPVTSKWDKFDTLLPPKSGRRWSITHDAGVGSARVVGAGLLMDEDGHSRILWGQAGLLTSVAVSSDGVLAYSGSQAGDVVRWNLGAGIAESPRISAGLASLRLAWTRDSRYLLAPDENGVRGFDRGSMSSQFQWPEMRWAAGSFHGVGWGVSADGAALVGIEELTGLVQAEIGRAETTIVAVALAARTGRVVLTRGDGSMWTGSVETQIRRVVDTGYRWALTVDDEGTRVWSTGRDLQIHCQDLETGEELWATPMPVVSSSLCLLPRFGQLAVATVNGNLHILDAHSGERNAIVPTGTAAAEDVRTSPDGSRLFVAGNDGDIQVLEVGSWIHFAALGLHSGQPTQMLAIAPDGRALAAISKSGHLDILQ</sequence>
<dbReference type="InterPro" id="IPR017441">
    <property type="entry name" value="Protein_kinase_ATP_BS"/>
</dbReference>
<evidence type="ECO:0000313" key="9">
    <source>
        <dbReference type="Proteomes" id="UP001218638"/>
    </source>
</evidence>
<keyword evidence="3 8" id="KW-0418">Kinase</keyword>
<dbReference type="CDD" id="cd14014">
    <property type="entry name" value="STKc_PknB_like"/>
    <property type="match status" value="1"/>
</dbReference>
<dbReference type="Gene3D" id="3.30.200.20">
    <property type="entry name" value="Phosphorylase Kinase, domain 1"/>
    <property type="match status" value="1"/>
</dbReference>
<dbReference type="InterPro" id="IPR008271">
    <property type="entry name" value="Ser/Thr_kinase_AS"/>
</dbReference>
<dbReference type="GO" id="GO:0005524">
    <property type="term" value="F:ATP binding"/>
    <property type="evidence" value="ECO:0007669"/>
    <property type="project" value="UniProtKB-UniRule"/>
</dbReference>
<dbReference type="SMART" id="SM00220">
    <property type="entry name" value="S_TKc"/>
    <property type="match status" value="1"/>
</dbReference>